<name>A0A5B7DVQ6_PORTR</name>
<organism evidence="2 3">
    <name type="scientific">Portunus trituberculatus</name>
    <name type="common">Swimming crab</name>
    <name type="synonym">Neptunus trituberculatus</name>
    <dbReference type="NCBI Taxonomy" id="210409"/>
    <lineage>
        <taxon>Eukaryota</taxon>
        <taxon>Metazoa</taxon>
        <taxon>Ecdysozoa</taxon>
        <taxon>Arthropoda</taxon>
        <taxon>Crustacea</taxon>
        <taxon>Multicrustacea</taxon>
        <taxon>Malacostraca</taxon>
        <taxon>Eumalacostraca</taxon>
        <taxon>Eucarida</taxon>
        <taxon>Decapoda</taxon>
        <taxon>Pleocyemata</taxon>
        <taxon>Brachyura</taxon>
        <taxon>Eubrachyura</taxon>
        <taxon>Portunoidea</taxon>
        <taxon>Portunidae</taxon>
        <taxon>Portuninae</taxon>
        <taxon>Portunus</taxon>
    </lineage>
</organism>
<feature type="compositionally biased region" description="Polar residues" evidence="1">
    <location>
        <begin position="7"/>
        <end position="23"/>
    </location>
</feature>
<dbReference type="AlphaFoldDB" id="A0A5B7DVQ6"/>
<protein>
    <submittedName>
        <fullName evidence="2">Uncharacterized protein</fullName>
    </submittedName>
</protein>
<keyword evidence="3" id="KW-1185">Reference proteome</keyword>
<dbReference type="EMBL" id="VSRR010001473">
    <property type="protein sequence ID" value="MPC25508.1"/>
    <property type="molecule type" value="Genomic_DNA"/>
</dbReference>
<evidence type="ECO:0000256" key="1">
    <source>
        <dbReference type="SAM" id="MobiDB-lite"/>
    </source>
</evidence>
<accession>A0A5B7DVQ6</accession>
<comment type="caution">
    <text evidence="2">The sequence shown here is derived from an EMBL/GenBank/DDBJ whole genome shotgun (WGS) entry which is preliminary data.</text>
</comment>
<evidence type="ECO:0000313" key="3">
    <source>
        <dbReference type="Proteomes" id="UP000324222"/>
    </source>
</evidence>
<proteinExistence type="predicted"/>
<dbReference type="Proteomes" id="UP000324222">
    <property type="component" value="Unassembled WGS sequence"/>
</dbReference>
<gene>
    <name evidence="2" type="ORF">E2C01_018625</name>
</gene>
<evidence type="ECO:0000313" key="2">
    <source>
        <dbReference type="EMBL" id="MPC25508.1"/>
    </source>
</evidence>
<feature type="region of interest" description="Disordered" evidence="1">
    <location>
        <begin position="1"/>
        <end position="30"/>
    </location>
</feature>
<reference evidence="2 3" key="1">
    <citation type="submission" date="2019-05" db="EMBL/GenBank/DDBJ databases">
        <title>Another draft genome of Portunus trituberculatus and its Hox gene families provides insights of decapod evolution.</title>
        <authorList>
            <person name="Jeong J.-H."/>
            <person name="Song I."/>
            <person name="Kim S."/>
            <person name="Choi T."/>
            <person name="Kim D."/>
            <person name="Ryu S."/>
            <person name="Kim W."/>
        </authorList>
    </citation>
    <scope>NUCLEOTIDE SEQUENCE [LARGE SCALE GENOMIC DNA]</scope>
    <source>
        <tissue evidence="2">Muscle</tissue>
    </source>
</reference>
<sequence length="76" mass="8655">MARDITTAVSTPRQTQRTGTEATPQRDSHNRDSIACFHYEDIEEGKLPVTTFLYCDLYLAVNTTKFLLQPVNHGRI</sequence>